<dbReference type="InterPro" id="IPR001347">
    <property type="entry name" value="SIS_dom"/>
</dbReference>
<dbReference type="Pfam" id="PF01418">
    <property type="entry name" value="HTH_6"/>
    <property type="match status" value="1"/>
</dbReference>
<keyword evidence="3" id="KW-0804">Transcription</keyword>
<protein>
    <submittedName>
        <fullName evidence="6">MurR/RpiR family transcriptional regulator</fullName>
    </submittedName>
</protein>
<dbReference type="RefSeq" id="WP_050069917.1">
    <property type="nucleotide sequence ID" value="NZ_CABKTM010000075.1"/>
</dbReference>
<dbReference type="Pfam" id="PF01380">
    <property type="entry name" value="SIS"/>
    <property type="match status" value="1"/>
</dbReference>
<dbReference type="Proteomes" id="UP001142078">
    <property type="component" value="Unassembled WGS sequence"/>
</dbReference>
<keyword evidence="2" id="KW-0238">DNA-binding</keyword>
<dbReference type="GO" id="GO:1901135">
    <property type="term" value="P:carbohydrate derivative metabolic process"/>
    <property type="evidence" value="ECO:0007669"/>
    <property type="project" value="InterPro"/>
</dbReference>
<evidence type="ECO:0000313" key="7">
    <source>
        <dbReference type="Proteomes" id="UP001142078"/>
    </source>
</evidence>
<organism evidence="6 7">
    <name type="scientific">Anaerosalibacter massiliensis</name>
    <dbReference type="NCBI Taxonomy" id="1347392"/>
    <lineage>
        <taxon>Bacteria</taxon>
        <taxon>Bacillati</taxon>
        <taxon>Bacillota</taxon>
        <taxon>Tissierellia</taxon>
        <taxon>Tissierellales</taxon>
        <taxon>Sporanaerobacteraceae</taxon>
        <taxon>Anaerosalibacter</taxon>
    </lineage>
</organism>
<accession>A0A9X2S5C5</accession>
<dbReference type="InterPro" id="IPR047640">
    <property type="entry name" value="RpiR-like"/>
</dbReference>
<dbReference type="PANTHER" id="PTHR30514">
    <property type="entry name" value="GLUCOKINASE"/>
    <property type="match status" value="1"/>
</dbReference>
<keyword evidence="7" id="KW-1185">Reference proteome</keyword>
<reference evidence="6" key="1">
    <citation type="submission" date="2022-07" db="EMBL/GenBank/DDBJ databases">
        <title>Enhanced cultured diversity of the mouse gut microbiota enables custom-made synthetic communities.</title>
        <authorList>
            <person name="Afrizal A."/>
        </authorList>
    </citation>
    <scope>NUCLEOTIDE SEQUENCE</scope>
    <source>
        <strain evidence="6">DSM 29482</strain>
    </source>
</reference>
<dbReference type="PROSITE" id="PS51464">
    <property type="entry name" value="SIS"/>
    <property type="match status" value="1"/>
</dbReference>
<sequence>MMASEFLTKIKSVYPSLTPSEQIVAKYILENYQNIVFTSLSEFSEECGVGEATIFRFFKKIGFSGYHDFKTNMAKNLRNPKEPDFRKKGCGVYNEMIQMLDETMQLTDIESLRQAAKWIKGSQTIYLFGVGFSGLAAQGAQGRLMRLGYKAYSFTEQHIQLVSSHLITEKDTAIAFSITGDTIETLNCLKNSKQNNAKTIAITNHSRSPITKIADLIIYTAGKEVDQEGSTLITEMSQLFIIEQICYYLFEIDEKKIKYMKEKISRSIK</sequence>
<dbReference type="CDD" id="cd05013">
    <property type="entry name" value="SIS_RpiR"/>
    <property type="match status" value="1"/>
</dbReference>
<evidence type="ECO:0000256" key="1">
    <source>
        <dbReference type="ARBA" id="ARBA00023015"/>
    </source>
</evidence>
<dbReference type="AlphaFoldDB" id="A0A9X2S5C5"/>
<feature type="domain" description="HTH rpiR-type" evidence="4">
    <location>
        <begin position="4"/>
        <end position="80"/>
    </location>
</feature>
<dbReference type="InterPro" id="IPR035472">
    <property type="entry name" value="RpiR-like_SIS"/>
</dbReference>
<dbReference type="InterPro" id="IPR000281">
    <property type="entry name" value="HTH_RpiR"/>
</dbReference>
<dbReference type="GO" id="GO:0003677">
    <property type="term" value="F:DNA binding"/>
    <property type="evidence" value="ECO:0007669"/>
    <property type="project" value="UniProtKB-KW"/>
</dbReference>
<dbReference type="Gene3D" id="1.10.10.10">
    <property type="entry name" value="Winged helix-like DNA-binding domain superfamily/Winged helix DNA-binding domain"/>
    <property type="match status" value="1"/>
</dbReference>
<dbReference type="Gene3D" id="3.40.50.10490">
    <property type="entry name" value="Glucose-6-phosphate isomerase like protein, domain 1"/>
    <property type="match status" value="1"/>
</dbReference>
<dbReference type="InterPro" id="IPR046348">
    <property type="entry name" value="SIS_dom_sf"/>
</dbReference>
<dbReference type="PANTHER" id="PTHR30514:SF9">
    <property type="entry name" value="TRANSCRIPTIONAL REGULATOR"/>
    <property type="match status" value="1"/>
</dbReference>
<dbReference type="GO" id="GO:0003700">
    <property type="term" value="F:DNA-binding transcription factor activity"/>
    <property type="evidence" value="ECO:0007669"/>
    <property type="project" value="InterPro"/>
</dbReference>
<comment type="caution">
    <text evidence="6">The sequence shown here is derived from an EMBL/GenBank/DDBJ whole genome shotgun (WGS) entry which is preliminary data.</text>
</comment>
<dbReference type="PROSITE" id="PS51071">
    <property type="entry name" value="HTH_RPIR"/>
    <property type="match status" value="1"/>
</dbReference>
<evidence type="ECO:0000259" key="4">
    <source>
        <dbReference type="PROSITE" id="PS51071"/>
    </source>
</evidence>
<dbReference type="EMBL" id="JANJZL010000006">
    <property type="protein sequence ID" value="MCR2044413.1"/>
    <property type="molecule type" value="Genomic_DNA"/>
</dbReference>
<keyword evidence="1" id="KW-0805">Transcription regulation</keyword>
<evidence type="ECO:0000313" key="6">
    <source>
        <dbReference type="EMBL" id="MCR2044413.1"/>
    </source>
</evidence>
<feature type="domain" description="SIS" evidence="5">
    <location>
        <begin position="115"/>
        <end position="255"/>
    </location>
</feature>
<evidence type="ECO:0000256" key="3">
    <source>
        <dbReference type="ARBA" id="ARBA00023163"/>
    </source>
</evidence>
<dbReference type="SUPFAM" id="SSF46689">
    <property type="entry name" value="Homeodomain-like"/>
    <property type="match status" value="1"/>
</dbReference>
<proteinExistence type="predicted"/>
<evidence type="ECO:0000259" key="5">
    <source>
        <dbReference type="PROSITE" id="PS51464"/>
    </source>
</evidence>
<dbReference type="InterPro" id="IPR036388">
    <property type="entry name" value="WH-like_DNA-bd_sf"/>
</dbReference>
<dbReference type="GO" id="GO:0097367">
    <property type="term" value="F:carbohydrate derivative binding"/>
    <property type="evidence" value="ECO:0007669"/>
    <property type="project" value="InterPro"/>
</dbReference>
<dbReference type="SUPFAM" id="SSF53697">
    <property type="entry name" value="SIS domain"/>
    <property type="match status" value="1"/>
</dbReference>
<dbReference type="InterPro" id="IPR009057">
    <property type="entry name" value="Homeodomain-like_sf"/>
</dbReference>
<gene>
    <name evidence="6" type="ORF">NSA23_09840</name>
</gene>
<name>A0A9X2S5C5_9FIRM</name>
<evidence type="ECO:0000256" key="2">
    <source>
        <dbReference type="ARBA" id="ARBA00023125"/>
    </source>
</evidence>